<dbReference type="InterPro" id="IPR043502">
    <property type="entry name" value="DNA/RNA_pol_sf"/>
</dbReference>
<dbReference type="GO" id="GO:0071897">
    <property type="term" value="P:DNA biosynthetic process"/>
    <property type="evidence" value="ECO:0007669"/>
    <property type="project" value="UniProtKB-ARBA"/>
</dbReference>
<dbReference type="Pfam" id="PF00078">
    <property type="entry name" value="RVT_1"/>
    <property type="match status" value="1"/>
</dbReference>
<dbReference type="AlphaFoldDB" id="A0AAQ4DYU4"/>
<evidence type="ECO:0008006" key="6">
    <source>
        <dbReference type="Google" id="ProtNLM"/>
    </source>
</evidence>
<evidence type="ECO:0000313" key="4">
    <source>
        <dbReference type="EMBL" id="KAK8767634.1"/>
    </source>
</evidence>
<feature type="region of interest" description="Disordered" evidence="1">
    <location>
        <begin position="1"/>
        <end position="22"/>
    </location>
</feature>
<feature type="compositionally biased region" description="Basic and acidic residues" evidence="1">
    <location>
        <begin position="1"/>
        <end position="10"/>
    </location>
</feature>
<reference evidence="4 5" key="1">
    <citation type="journal article" date="2023" name="Arcadia Sci">
        <title>De novo assembly of a long-read Amblyomma americanum tick genome.</title>
        <authorList>
            <person name="Chou S."/>
            <person name="Poskanzer K.E."/>
            <person name="Rollins M."/>
            <person name="Thuy-Boun P.S."/>
        </authorList>
    </citation>
    <scope>NUCLEOTIDE SEQUENCE [LARGE SCALE GENOMIC DNA]</scope>
    <source>
        <strain evidence="4">F_SG_1</strain>
        <tissue evidence="4">Salivary glands</tissue>
    </source>
</reference>
<evidence type="ECO:0000259" key="2">
    <source>
        <dbReference type="Pfam" id="PF00078"/>
    </source>
</evidence>
<dbReference type="SUPFAM" id="SSF56672">
    <property type="entry name" value="DNA/RNA polymerases"/>
    <property type="match status" value="1"/>
</dbReference>
<dbReference type="SUPFAM" id="SSF56219">
    <property type="entry name" value="DNase I-like"/>
    <property type="match status" value="1"/>
</dbReference>
<accession>A0AAQ4DYU4</accession>
<name>A0AAQ4DYU4_AMBAM</name>
<comment type="caution">
    <text evidence="4">The sequence shown here is derived from an EMBL/GenBank/DDBJ whole genome shotgun (WGS) entry which is preliminary data.</text>
</comment>
<feature type="domain" description="Reverse transcriptase" evidence="2">
    <location>
        <begin position="329"/>
        <end position="435"/>
    </location>
</feature>
<proteinExistence type="predicted"/>
<dbReference type="CDD" id="cd01650">
    <property type="entry name" value="RT_nLTR_like"/>
    <property type="match status" value="1"/>
</dbReference>
<dbReference type="Proteomes" id="UP001321473">
    <property type="component" value="Unassembled WGS sequence"/>
</dbReference>
<dbReference type="InterPro" id="IPR036691">
    <property type="entry name" value="Endo/exonu/phosph_ase_sf"/>
</dbReference>
<feature type="domain" description="Endonuclease/exonuclease/phosphatase" evidence="3">
    <location>
        <begin position="53"/>
        <end position="115"/>
    </location>
</feature>
<evidence type="ECO:0000256" key="1">
    <source>
        <dbReference type="SAM" id="MobiDB-lite"/>
    </source>
</evidence>
<dbReference type="InterPro" id="IPR000477">
    <property type="entry name" value="RT_dom"/>
</dbReference>
<feature type="non-terminal residue" evidence="4">
    <location>
        <position position="445"/>
    </location>
</feature>
<dbReference type="GO" id="GO:0003824">
    <property type="term" value="F:catalytic activity"/>
    <property type="evidence" value="ECO:0007669"/>
    <property type="project" value="InterPro"/>
</dbReference>
<evidence type="ECO:0000259" key="3">
    <source>
        <dbReference type="Pfam" id="PF14529"/>
    </source>
</evidence>
<organism evidence="4 5">
    <name type="scientific">Amblyomma americanum</name>
    <name type="common">Lone star tick</name>
    <dbReference type="NCBI Taxonomy" id="6943"/>
    <lineage>
        <taxon>Eukaryota</taxon>
        <taxon>Metazoa</taxon>
        <taxon>Ecdysozoa</taxon>
        <taxon>Arthropoda</taxon>
        <taxon>Chelicerata</taxon>
        <taxon>Arachnida</taxon>
        <taxon>Acari</taxon>
        <taxon>Parasitiformes</taxon>
        <taxon>Ixodida</taxon>
        <taxon>Ixodoidea</taxon>
        <taxon>Ixodidae</taxon>
        <taxon>Amblyomminae</taxon>
        <taxon>Amblyomma</taxon>
    </lineage>
</organism>
<feature type="region of interest" description="Disordered" evidence="1">
    <location>
        <begin position="221"/>
        <end position="247"/>
    </location>
</feature>
<dbReference type="EMBL" id="JARKHS020025292">
    <property type="protein sequence ID" value="KAK8767634.1"/>
    <property type="molecule type" value="Genomic_DNA"/>
</dbReference>
<dbReference type="PANTHER" id="PTHR19446">
    <property type="entry name" value="REVERSE TRANSCRIPTASES"/>
    <property type="match status" value="1"/>
</dbReference>
<dbReference type="Gene3D" id="3.60.10.10">
    <property type="entry name" value="Endonuclease/exonuclease/phosphatase"/>
    <property type="match status" value="1"/>
</dbReference>
<evidence type="ECO:0000313" key="5">
    <source>
        <dbReference type="Proteomes" id="UP001321473"/>
    </source>
</evidence>
<dbReference type="Pfam" id="PF14529">
    <property type="entry name" value="Exo_endo_phos_2"/>
    <property type="match status" value="1"/>
</dbReference>
<gene>
    <name evidence="4" type="ORF">V5799_005586</name>
</gene>
<keyword evidence="5" id="KW-1185">Reference proteome</keyword>
<protein>
    <recommendedName>
        <fullName evidence="6">Reverse transcriptase domain-containing protein</fullName>
    </recommendedName>
</protein>
<sequence>MLRNNADKAEISAGHPAQCPRQFDQRPWQRDVPLLESTAVDSDLFDHCLIGGDCLLCGDFNAAHPRWGSRRADRRGRDLTAALRGTSLHILNSGVPTFVRRGGVRSCIDLSIVSQRPKPGRRADGRIYKVIHWDRFRDLLGSLPLQGDLLAHVARREHNRRRNESWEGICASLVSARTPARAWRLFRSLLAPRTQLHPHLAIAVSLGITCQELAERLADAFFPSGDSRPPTQAPALPAPPQGPSPQEAGIISTCTAPFTLRELSAVLTRSRRRTAPGIDGITYQMLRNLGEDHRTSLLSSFNEVWRTGILPDAWRTALVVPVLKTGKPPSAISSYRPVSLTSVPGKVMEAMALERLSWVGNVTCHFPEQQSGFRHHRCTADSIADLVSTLEDAKHSRHIVCLALLDIRGAFDNIRHEAILEALNIMRISNNLLQYVRGFLADRRG</sequence>
<dbReference type="InterPro" id="IPR005135">
    <property type="entry name" value="Endo/exonuclease/phosphatase"/>
</dbReference>